<dbReference type="InterPro" id="IPR050527">
    <property type="entry name" value="Snail/Krueppel_Znf"/>
</dbReference>
<dbReference type="PANTHER" id="PTHR24388:SF90">
    <property type="entry name" value="C2H2-TYPE DOMAIN-CONTAINING PROTEIN"/>
    <property type="match status" value="1"/>
</dbReference>
<keyword evidence="4" id="KW-0862">Zinc</keyword>
<keyword evidence="5" id="KW-0539">Nucleus</keyword>
<evidence type="ECO:0000256" key="1">
    <source>
        <dbReference type="ARBA" id="ARBA00022723"/>
    </source>
</evidence>
<dbReference type="PROSITE" id="PS50157">
    <property type="entry name" value="ZINC_FINGER_C2H2_2"/>
    <property type="match status" value="1"/>
</dbReference>
<keyword evidence="3 6" id="KW-0863">Zinc-finger</keyword>
<dbReference type="PANTHER" id="PTHR24388">
    <property type="entry name" value="ZINC FINGER PROTEIN"/>
    <property type="match status" value="1"/>
</dbReference>
<evidence type="ECO:0000313" key="10">
    <source>
        <dbReference type="RefSeq" id="XP_014665740.1"/>
    </source>
</evidence>
<gene>
    <name evidence="10" type="primary">LOC106807800</name>
</gene>
<dbReference type="Proteomes" id="UP000695022">
    <property type="component" value="Unplaced"/>
</dbReference>
<feature type="region of interest" description="Disordered" evidence="7">
    <location>
        <begin position="164"/>
        <end position="206"/>
    </location>
</feature>
<keyword evidence="1" id="KW-0479">Metal-binding</keyword>
<sequence>MEQAKWLRLQFVPDSKSAVMFSDIEGFIKRQFGGFAPTGVNLSKVVALAFPSVTLKQQRLSPGNYRSFFHGIAPRSTASVEHAPALKDSSHASKGLIPRLLPGAGSNTAVTVATMRSSAVAGSNTAVTAATMRNSVTVTTGASMAAAAALSRTKQVQEVILLDNEEDSDQQTPRGNRKQRFTAQQVLGGDDGPRAGIPKSNSPTAALTSPVKGTFYYSRKQGDPNHVDDTFCTSIKCYLCTKEFSNNVSFMQHCLGHIERDQSRVIDLSDLTTCKQCHQHFETPFDQQNHVDEVHRRKKVLATTCRICEKAFSSQEKFVRHMRMTHVEGEMPYYCSSCGFRSSFHSDVLDHFKRVLEIIQSMRLKPGLRTDHTLGSRSAGGGRSDVKSLNVTPSMCMDYAGLIVITYAGSHCVECSNPMEMRNHFKY</sequence>
<organism evidence="9 10">
    <name type="scientific">Priapulus caudatus</name>
    <name type="common">Priapulid worm</name>
    <dbReference type="NCBI Taxonomy" id="37621"/>
    <lineage>
        <taxon>Eukaryota</taxon>
        <taxon>Metazoa</taxon>
        <taxon>Ecdysozoa</taxon>
        <taxon>Scalidophora</taxon>
        <taxon>Priapulida</taxon>
        <taxon>Priapulimorpha</taxon>
        <taxon>Priapulimorphida</taxon>
        <taxon>Priapulidae</taxon>
        <taxon>Priapulus</taxon>
    </lineage>
</organism>
<evidence type="ECO:0000256" key="4">
    <source>
        <dbReference type="ARBA" id="ARBA00022833"/>
    </source>
</evidence>
<evidence type="ECO:0000256" key="7">
    <source>
        <dbReference type="SAM" id="MobiDB-lite"/>
    </source>
</evidence>
<evidence type="ECO:0000256" key="5">
    <source>
        <dbReference type="ARBA" id="ARBA00023242"/>
    </source>
</evidence>
<reference evidence="10" key="1">
    <citation type="submission" date="2025-08" db="UniProtKB">
        <authorList>
            <consortium name="RefSeq"/>
        </authorList>
    </citation>
    <scope>IDENTIFICATION</scope>
</reference>
<accession>A0ABM1E0L9</accession>
<keyword evidence="2" id="KW-0677">Repeat</keyword>
<evidence type="ECO:0000259" key="8">
    <source>
        <dbReference type="PROSITE" id="PS50157"/>
    </source>
</evidence>
<dbReference type="SMART" id="SM00355">
    <property type="entry name" value="ZnF_C2H2"/>
    <property type="match status" value="3"/>
</dbReference>
<dbReference type="InterPro" id="IPR013087">
    <property type="entry name" value="Znf_C2H2_type"/>
</dbReference>
<protein>
    <submittedName>
        <fullName evidence="10">Uncharacterized protein LOC106807800</fullName>
    </submittedName>
</protein>
<evidence type="ECO:0000313" key="9">
    <source>
        <dbReference type="Proteomes" id="UP000695022"/>
    </source>
</evidence>
<keyword evidence="9" id="KW-1185">Reference proteome</keyword>
<proteinExistence type="predicted"/>
<dbReference type="SUPFAM" id="SSF57667">
    <property type="entry name" value="beta-beta-alpha zinc fingers"/>
    <property type="match status" value="1"/>
</dbReference>
<name>A0ABM1E0L9_PRICU</name>
<feature type="domain" description="C2H2-type" evidence="8">
    <location>
        <begin position="303"/>
        <end position="331"/>
    </location>
</feature>
<dbReference type="GeneID" id="106807800"/>
<dbReference type="Gene3D" id="3.30.160.60">
    <property type="entry name" value="Classic Zinc Finger"/>
    <property type="match status" value="1"/>
</dbReference>
<dbReference type="InterPro" id="IPR036236">
    <property type="entry name" value="Znf_C2H2_sf"/>
</dbReference>
<evidence type="ECO:0000256" key="2">
    <source>
        <dbReference type="ARBA" id="ARBA00022737"/>
    </source>
</evidence>
<dbReference type="PROSITE" id="PS00028">
    <property type="entry name" value="ZINC_FINGER_C2H2_1"/>
    <property type="match status" value="3"/>
</dbReference>
<dbReference type="RefSeq" id="XP_014665740.1">
    <property type="nucleotide sequence ID" value="XM_014810254.1"/>
</dbReference>
<evidence type="ECO:0000256" key="3">
    <source>
        <dbReference type="ARBA" id="ARBA00022771"/>
    </source>
</evidence>
<evidence type="ECO:0000256" key="6">
    <source>
        <dbReference type="PROSITE-ProRule" id="PRU00042"/>
    </source>
</evidence>